<sequence>MSSTAALDLDLVNQSTMRVQLIQNYQPVQRLNEFRLFYQPPNDNNFYHVTFKMILQLSENYNDDYDYEFFYQSLDASYYVTCKLLPRPLIIKILNKEIYEIDFDTNDLKHKHTLTWNQKLNLELNLKQVLPFLQEKILKSDPSNTSIDQILNTQQDYEFKLFYQPLDDFNIYNVTCKLTLQDYNQNGDIDYDYEFFCRIPNDIINTRHVTCKFLNPSLIINILNKKVYGIDFDVNDLKCNFTLTLQQKLNLELNLIYDFFS</sequence>
<proteinExistence type="predicted"/>
<dbReference type="VEuPathDB" id="FungiDB:RhiirA1_528235"/>
<protein>
    <submittedName>
        <fullName evidence="1">Uncharacterized protein</fullName>
    </submittedName>
</protein>
<dbReference type="VEuPathDB" id="FungiDB:FUN_008919"/>
<dbReference type="VEuPathDB" id="FungiDB:RhiirFUN_007704"/>
<gene>
    <name evidence="1" type="ORF">CHRIB12_LOCUS8436</name>
</gene>
<organism evidence="1 2">
    <name type="scientific">Rhizophagus irregularis</name>
    <dbReference type="NCBI Taxonomy" id="588596"/>
    <lineage>
        <taxon>Eukaryota</taxon>
        <taxon>Fungi</taxon>
        <taxon>Fungi incertae sedis</taxon>
        <taxon>Mucoromycota</taxon>
        <taxon>Glomeromycotina</taxon>
        <taxon>Glomeromycetes</taxon>
        <taxon>Glomerales</taxon>
        <taxon>Glomeraceae</taxon>
        <taxon>Rhizophagus</taxon>
    </lineage>
</organism>
<evidence type="ECO:0000313" key="1">
    <source>
        <dbReference type="EMBL" id="CAB5360840.1"/>
    </source>
</evidence>
<dbReference type="OrthoDB" id="2307154at2759"/>
<name>A0A2I1DWD0_9GLOM</name>
<reference evidence="1" key="1">
    <citation type="submission" date="2020-05" db="EMBL/GenBank/DDBJ databases">
        <authorList>
            <person name="Rincon C."/>
            <person name="Sanders R I."/>
            <person name="Robbins C."/>
            <person name="Chaturvedi A."/>
        </authorList>
    </citation>
    <scope>NUCLEOTIDE SEQUENCE</scope>
    <source>
        <strain evidence="1">CHB12</strain>
    </source>
</reference>
<comment type="caution">
    <text evidence="1">The sequence shown here is derived from an EMBL/GenBank/DDBJ whole genome shotgun (WGS) entry which is preliminary data.</text>
</comment>
<dbReference type="AlphaFoldDB" id="A0A2I1DWD0"/>
<accession>A0A2I1DWD0</accession>
<evidence type="ECO:0000313" key="2">
    <source>
        <dbReference type="Proteomes" id="UP000684084"/>
    </source>
</evidence>
<dbReference type="EMBL" id="CAGKOT010000015">
    <property type="protein sequence ID" value="CAB5360840.1"/>
    <property type="molecule type" value="Genomic_DNA"/>
</dbReference>
<dbReference type="Proteomes" id="UP000684084">
    <property type="component" value="Unassembled WGS sequence"/>
</dbReference>